<evidence type="ECO:0000313" key="3">
    <source>
        <dbReference type="Proteomes" id="UP000324222"/>
    </source>
</evidence>
<keyword evidence="3" id="KW-1185">Reference proteome</keyword>
<dbReference type="AlphaFoldDB" id="A0A5B7J2S6"/>
<name>A0A5B7J2S6_PORTR</name>
<feature type="compositionally biased region" description="Polar residues" evidence="1">
    <location>
        <begin position="35"/>
        <end position="48"/>
    </location>
</feature>
<sequence length="72" mass="8324">MRNVRLHARDYHFCYAFSTKKWVCDTETVIVPGKNQHNTSSGSPNWQRQDARGTSIFGDPEEGLEKLDKIQK</sequence>
<dbReference type="EMBL" id="VSRR010079479">
    <property type="protein sequence ID" value="MPC88959.1"/>
    <property type="molecule type" value="Genomic_DNA"/>
</dbReference>
<proteinExistence type="predicted"/>
<feature type="region of interest" description="Disordered" evidence="1">
    <location>
        <begin position="33"/>
        <end position="72"/>
    </location>
</feature>
<evidence type="ECO:0000256" key="1">
    <source>
        <dbReference type="SAM" id="MobiDB-lite"/>
    </source>
</evidence>
<accession>A0A5B7J2S6</accession>
<protein>
    <submittedName>
        <fullName evidence="2">Uncharacterized protein</fullName>
    </submittedName>
</protein>
<comment type="caution">
    <text evidence="2">The sequence shown here is derived from an EMBL/GenBank/DDBJ whole genome shotgun (WGS) entry which is preliminary data.</text>
</comment>
<reference evidence="2 3" key="1">
    <citation type="submission" date="2019-05" db="EMBL/GenBank/DDBJ databases">
        <title>Another draft genome of Portunus trituberculatus and its Hox gene families provides insights of decapod evolution.</title>
        <authorList>
            <person name="Jeong J.-H."/>
            <person name="Song I."/>
            <person name="Kim S."/>
            <person name="Choi T."/>
            <person name="Kim D."/>
            <person name="Ryu S."/>
            <person name="Kim W."/>
        </authorList>
    </citation>
    <scope>NUCLEOTIDE SEQUENCE [LARGE SCALE GENOMIC DNA]</scope>
    <source>
        <tissue evidence="2">Muscle</tissue>
    </source>
</reference>
<gene>
    <name evidence="2" type="ORF">E2C01_083886</name>
</gene>
<dbReference type="Proteomes" id="UP000324222">
    <property type="component" value="Unassembled WGS sequence"/>
</dbReference>
<organism evidence="2 3">
    <name type="scientific">Portunus trituberculatus</name>
    <name type="common">Swimming crab</name>
    <name type="synonym">Neptunus trituberculatus</name>
    <dbReference type="NCBI Taxonomy" id="210409"/>
    <lineage>
        <taxon>Eukaryota</taxon>
        <taxon>Metazoa</taxon>
        <taxon>Ecdysozoa</taxon>
        <taxon>Arthropoda</taxon>
        <taxon>Crustacea</taxon>
        <taxon>Multicrustacea</taxon>
        <taxon>Malacostraca</taxon>
        <taxon>Eumalacostraca</taxon>
        <taxon>Eucarida</taxon>
        <taxon>Decapoda</taxon>
        <taxon>Pleocyemata</taxon>
        <taxon>Brachyura</taxon>
        <taxon>Eubrachyura</taxon>
        <taxon>Portunoidea</taxon>
        <taxon>Portunidae</taxon>
        <taxon>Portuninae</taxon>
        <taxon>Portunus</taxon>
    </lineage>
</organism>
<evidence type="ECO:0000313" key="2">
    <source>
        <dbReference type="EMBL" id="MPC88959.1"/>
    </source>
</evidence>
<feature type="compositionally biased region" description="Basic and acidic residues" evidence="1">
    <location>
        <begin position="63"/>
        <end position="72"/>
    </location>
</feature>